<dbReference type="EMBL" id="FO082276">
    <property type="protein sequence ID" value="CCO15672.1"/>
    <property type="molecule type" value="Genomic_DNA"/>
</dbReference>
<dbReference type="STRING" id="41875.K8ECD8"/>
<evidence type="ECO:0000259" key="2">
    <source>
        <dbReference type="Pfam" id="PF08585"/>
    </source>
</evidence>
<protein>
    <recommendedName>
        <fullName evidence="2">RecQ mediated genome instability protein 1 OB-fold domain-containing protein</fullName>
    </recommendedName>
</protein>
<gene>
    <name evidence="3" type="ORF">Bathy03g03700</name>
</gene>
<feature type="domain" description="RecQ mediated genome instability protein 1 OB-fold" evidence="2">
    <location>
        <begin position="29"/>
        <end position="171"/>
    </location>
</feature>
<dbReference type="InterPro" id="IPR013894">
    <property type="entry name" value="RMI1_OB"/>
</dbReference>
<name>K8ECD8_9CHLO</name>
<dbReference type="OrthoDB" id="434939at2759"/>
<feature type="compositionally biased region" description="Basic and acidic residues" evidence="1">
    <location>
        <begin position="324"/>
        <end position="352"/>
    </location>
</feature>
<dbReference type="RefSeq" id="XP_007514235.1">
    <property type="nucleotide sequence ID" value="XM_007514173.1"/>
</dbReference>
<feature type="region of interest" description="Disordered" evidence="1">
    <location>
        <begin position="184"/>
        <end position="487"/>
    </location>
</feature>
<dbReference type="Pfam" id="PF08585">
    <property type="entry name" value="RMI1_N_C"/>
    <property type="match status" value="1"/>
</dbReference>
<dbReference type="GeneID" id="19016907"/>
<dbReference type="KEGG" id="bpg:Bathy03g03700"/>
<evidence type="ECO:0000313" key="4">
    <source>
        <dbReference type="Proteomes" id="UP000198341"/>
    </source>
</evidence>
<evidence type="ECO:0000313" key="3">
    <source>
        <dbReference type="EMBL" id="CCO15672.1"/>
    </source>
</evidence>
<accession>K8ECD8</accession>
<organism evidence="3 4">
    <name type="scientific">Bathycoccus prasinos</name>
    <dbReference type="NCBI Taxonomy" id="41875"/>
    <lineage>
        <taxon>Eukaryota</taxon>
        <taxon>Viridiplantae</taxon>
        <taxon>Chlorophyta</taxon>
        <taxon>Mamiellophyceae</taxon>
        <taxon>Mamiellales</taxon>
        <taxon>Bathycoccaceae</taxon>
        <taxon>Bathycoccus</taxon>
    </lineage>
</organism>
<feature type="compositionally biased region" description="Polar residues" evidence="1">
    <location>
        <begin position="306"/>
        <end position="318"/>
    </location>
</feature>
<proteinExistence type="predicted"/>
<feature type="compositionally biased region" description="Basic and acidic residues" evidence="1">
    <location>
        <begin position="478"/>
        <end position="487"/>
    </location>
</feature>
<feature type="compositionally biased region" description="Acidic residues" evidence="1">
    <location>
        <begin position="257"/>
        <end position="275"/>
    </location>
</feature>
<dbReference type="AlphaFoldDB" id="K8ECD8"/>
<dbReference type="Proteomes" id="UP000198341">
    <property type="component" value="Chromosome 3"/>
</dbReference>
<sequence>MDFIEEEDDSEDEDSEDEERVFLPSVPNKTQEGLKRNLEGPFVWQIVDARDVSQARMNDERKANELDFDDFEEDKEKSTNSRRMLKVTATDGYSEIVILERLGWSSVERARARWERQLTPGTKVLVKDLNEATSGGSALGRTNEDVVFADTDANFQILGGQVQKLKEKFEKKMRMKAASRFADDGFSLGDVGKAPKFQPFDDETWKQFEKERKVKEEELRKEREEAERKEKMERKERERAARKELERERRRGRAGEREDDDDDDDDEEEQEEEEMQPSRAKPRLPPKKGAVTGAPSTPSQPLPVAASNQQQKQRSSKPGNARGSNDEEKNNANALEKEKEQHEILAKRERSKILKLARGPPPPREDDDFRNKGGRGGRGRGQRGGKGDRADETEDDSRETKTLTLDQLRAKKLAEKLDRERFIMPLGSIKASEETMKTGRSQSSETSNRNQQKHSQRESQNLAAQIFSFARPTQTSAENERKEGDSY</sequence>
<feature type="compositionally biased region" description="Acidic residues" evidence="1">
    <location>
        <begin position="1"/>
        <end position="19"/>
    </location>
</feature>
<dbReference type="Gene3D" id="2.40.50.770">
    <property type="entry name" value="RecQ-mediated genome instability protein Rmi1, C-terminal domain"/>
    <property type="match status" value="1"/>
</dbReference>
<reference evidence="3 4" key="1">
    <citation type="submission" date="2011-10" db="EMBL/GenBank/DDBJ databases">
        <authorList>
            <person name="Genoscope - CEA"/>
        </authorList>
    </citation>
    <scope>NUCLEOTIDE SEQUENCE [LARGE SCALE GENOMIC DNA]</scope>
    <source>
        <strain evidence="3 4">RCC 1105</strain>
    </source>
</reference>
<feature type="compositionally biased region" description="Basic residues" evidence="1">
    <location>
        <begin position="372"/>
        <end position="383"/>
    </location>
</feature>
<keyword evidence="4" id="KW-1185">Reference proteome</keyword>
<feature type="region of interest" description="Disordered" evidence="1">
    <location>
        <begin position="1"/>
        <end position="34"/>
    </location>
</feature>
<feature type="compositionally biased region" description="Basic and acidic residues" evidence="1">
    <location>
        <begin position="408"/>
        <end position="422"/>
    </location>
</feature>
<dbReference type="InterPro" id="IPR042470">
    <property type="entry name" value="RMI1_N_C_sf"/>
</dbReference>
<feature type="compositionally biased region" description="Polar residues" evidence="1">
    <location>
        <begin position="438"/>
        <end position="450"/>
    </location>
</feature>
<evidence type="ECO:0000256" key="1">
    <source>
        <dbReference type="SAM" id="MobiDB-lite"/>
    </source>
</evidence>
<feature type="compositionally biased region" description="Basic and acidic residues" evidence="1">
    <location>
        <begin position="203"/>
        <end position="256"/>
    </location>
</feature>